<evidence type="ECO:0000256" key="6">
    <source>
        <dbReference type="ARBA" id="ARBA00022777"/>
    </source>
</evidence>
<dbReference type="InterPro" id="IPR003594">
    <property type="entry name" value="HATPase_dom"/>
</dbReference>
<dbReference type="InterPro" id="IPR003661">
    <property type="entry name" value="HisK_dim/P_dom"/>
</dbReference>
<dbReference type="SUPFAM" id="SSF55874">
    <property type="entry name" value="ATPase domain of HSP90 chaperone/DNA topoisomerase II/histidine kinase"/>
    <property type="match status" value="1"/>
</dbReference>
<dbReference type="RefSeq" id="WP_191722520.1">
    <property type="nucleotide sequence ID" value="NZ_JACSQK010000003.1"/>
</dbReference>
<accession>A0ABR8S9G4</accession>
<keyword evidence="11" id="KW-1185">Reference proteome</keyword>
<keyword evidence="4" id="KW-0808">Transferase</keyword>
<evidence type="ECO:0000256" key="1">
    <source>
        <dbReference type="ARBA" id="ARBA00000085"/>
    </source>
</evidence>
<comment type="caution">
    <text evidence="10">The sequence shown here is derived from an EMBL/GenBank/DDBJ whole genome shotgun (WGS) entry which is preliminary data.</text>
</comment>
<dbReference type="InterPro" id="IPR036890">
    <property type="entry name" value="HATPase_C_sf"/>
</dbReference>
<keyword evidence="5 8" id="KW-0812">Transmembrane</keyword>
<dbReference type="Gene3D" id="3.30.565.10">
    <property type="entry name" value="Histidine kinase-like ATPase, C-terminal domain"/>
    <property type="match status" value="1"/>
</dbReference>
<proteinExistence type="predicted"/>
<name>A0ABR8S9G4_9BURK</name>
<comment type="catalytic activity">
    <reaction evidence="1">
        <text>ATP + protein L-histidine = ADP + protein N-phospho-L-histidine.</text>
        <dbReference type="EC" id="2.7.13.3"/>
    </reaction>
</comment>
<dbReference type="InterPro" id="IPR036097">
    <property type="entry name" value="HisK_dim/P_sf"/>
</dbReference>
<evidence type="ECO:0000256" key="7">
    <source>
        <dbReference type="ARBA" id="ARBA00022989"/>
    </source>
</evidence>
<dbReference type="SUPFAM" id="SSF47384">
    <property type="entry name" value="Homodimeric domain of signal transducing histidine kinase"/>
    <property type="match status" value="1"/>
</dbReference>
<evidence type="ECO:0000256" key="2">
    <source>
        <dbReference type="ARBA" id="ARBA00012438"/>
    </source>
</evidence>
<dbReference type="CDD" id="cd00075">
    <property type="entry name" value="HATPase"/>
    <property type="match status" value="1"/>
</dbReference>
<protein>
    <recommendedName>
        <fullName evidence="2">histidine kinase</fullName>
        <ecNumber evidence="2">2.7.13.3</ecNumber>
    </recommendedName>
</protein>
<keyword evidence="3" id="KW-0597">Phosphoprotein</keyword>
<evidence type="ECO:0000313" key="10">
    <source>
        <dbReference type="EMBL" id="MBD7960113.1"/>
    </source>
</evidence>
<dbReference type="InterPro" id="IPR050428">
    <property type="entry name" value="TCS_sensor_his_kinase"/>
</dbReference>
<evidence type="ECO:0000256" key="3">
    <source>
        <dbReference type="ARBA" id="ARBA00022553"/>
    </source>
</evidence>
<dbReference type="PANTHER" id="PTHR45436">
    <property type="entry name" value="SENSOR HISTIDINE KINASE YKOH"/>
    <property type="match status" value="1"/>
</dbReference>
<evidence type="ECO:0000313" key="11">
    <source>
        <dbReference type="Proteomes" id="UP000634919"/>
    </source>
</evidence>
<dbReference type="Gene3D" id="1.10.287.130">
    <property type="match status" value="1"/>
</dbReference>
<keyword evidence="6" id="KW-0418">Kinase</keyword>
<dbReference type="EMBL" id="JACSQK010000003">
    <property type="protein sequence ID" value="MBD7960113.1"/>
    <property type="molecule type" value="Genomic_DNA"/>
</dbReference>
<keyword evidence="7 8" id="KW-1133">Transmembrane helix</keyword>
<dbReference type="Pfam" id="PF00512">
    <property type="entry name" value="HisKA"/>
    <property type="match status" value="1"/>
</dbReference>
<organism evidence="10 11">
    <name type="scientific">Comamonas avium</name>
    <dbReference type="NCBI Taxonomy" id="2762231"/>
    <lineage>
        <taxon>Bacteria</taxon>
        <taxon>Pseudomonadati</taxon>
        <taxon>Pseudomonadota</taxon>
        <taxon>Betaproteobacteria</taxon>
        <taxon>Burkholderiales</taxon>
        <taxon>Comamonadaceae</taxon>
        <taxon>Comamonas</taxon>
    </lineage>
</organism>
<feature type="domain" description="Histidine kinase" evidence="9">
    <location>
        <begin position="153"/>
        <end position="366"/>
    </location>
</feature>
<dbReference type="InterPro" id="IPR005467">
    <property type="entry name" value="His_kinase_dom"/>
</dbReference>
<gene>
    <name evidence="10" type="ORF">H9646_06435</name>
</gene>
<dbReference type="EC" id="2.7.13.3" evidence="2"/>
<dbReference type="Pfam" id="PF02518">
    <property type="entry name" value="HATPase_c"/>
    <property type="match status" value="1"/>
</dbReference>
<feature type="transmembrane region" description="Helical" evidence="8">
    <location>
        <begin position="74"/>
        <end position="96"/>
    </location>
</feature>
<evidence type="ECO:0000256" key="5">
    <source>
        <dbReference type="ARBA" id="ARBA00022692"/>
    </source>
</evidence>
<sequence length="382" mass="41441">MYPGIRVSLQTVAGSDSTEIEHTQTAPVFAITQESQPFDAIDLEVTTQGHAVLQVRLMASALPRQEALHSLARILILAVCMGILLSAVLSIVSMGWSNRRLRHLSQQAHAAGQSGHISLAGVDAELLELVEAFNSVLTQREAAYRQSESFSADVAHELRSPLATMIGGAQLALSRPRSSEELRDALASNLEECERLKKLINDMLFLARADRGERAQSLERADLSILADDMISYCGALLDDAGLQAVRIGCASAVCNEALIKRAMANLLSNAIRHAQGEHNVELHLEALPGKVRFWVFNAGPAIADDVASRMFDRFFRANASRSDHTVHHGLGLSIVHAIARMHGGTVFVHIQDTGNAIGIEIPSALASRQVRVREAVHEALR</sequence>
<dbReference type="PROSITE" id="PS50109">
    <property type="entry name" value="HIS_KIN"/>
    <property type="match status" value="1"/>
</dbReference>
<dbReference type="PANTHER" id="PTHR45436:SF9">
    <property type="entry name" value="SENSOR PROTEIN"/>
    <property type="match status" value="1"/>
</dbReference>
<evidence type="ECO:0000256" key="4">
    <source>
        <dbReference type="ARBA" id="ARBA00022679"/>
    </source>
</evidence>
<dbReference type="Proteomes" id="UP000634919">
    <property type="component" value="Unassembled WGS sequence"/>
</dbReference>
<keyword evidence="8" id="KW-0472">Membrane</keyword>
<evidence type="ECO:0000256" key="8">
    <source>
        <dbReference type="SAM" id="Phobius"/>
    </source>
</evidence>
<dbReference type="SMART" id="SM00387">
    <property type="entry name" value="HATPase_c"/>
    <property type="match status" value="1"/>
</dbReference>
<dbReference type="SMART" id="SM00388">
    <property type="entry name" value="HisKA"/>
    <property type="match status" value="1"/>
</dbReference>
<dbReference type="CDD" id="cd00082">
    <property type="entry name" value="HisKA"/>
    <property type="match status" value="1"/>
</dbReference>
<evidence type="ECO:0000259" key="9">
    <source>
        <dbReference type="PROSITE" id="PS50109"/>
    </source>
</evidence>
<reference evidence="10 11" key="1">
    <citation type="submission" date="2020-08" db="EMBL/GenBank/DDBJ databases">
        <title>A Genomic Blueprint of the Chicken Gut Microbiome.</title>
        <authorList>
            <person name="Gilroy R."/>
            <person name="Ravi A."/>
            <person name="Getino M."/>
            <person name="Pursley I."/>
            <person name="Horton D.L."/>
            <person name="Alikhan N.-F."/>
            <person name="Baker D."/>
            <person name="Gharbi K."/>
            <person name="Hall N."/>
            <person name="Watson M."/>
            <person name="Adriaenssens E.M."/>
            <person name="Foster-Nyarko E."/>
            <person name="Jarju S."/>
            <person name="Secka A."/>
            <person name="Antonio M."/>
            <person name="Oren A."/>
            <person name="Chaudhuri R."/>
            <person name="La Ragione R.M."/>
            <person name="Hildebrand F."/>
            <person name="Pallen M.J."/>
        </authorList>
    </citation>
    <scope>NUCLEOTIDE SEQUENCE [LARGE SCALE GENOMIC DNA]</scope>
    <source>
        <strain evidence="10 11">Sa2CVA6</strain>
    </source>
</reference>